<evidence type="ECO:0000256" key="1">
    <source>
        <dbReference type="SAM" id="Phobius"/>
    </source>
</evidence>
<keyword evidence="1" id="KW-0812">Transmembrane</keyword>
<gene>
    <name evidence="2" type="ORF">HD597_000457</name>
</gene>
<keyword evidence="1" id="KW-0472">Membrane</keyword>
<dbReference type="EMBL" id="JAMZEB010000001">
    <property type="protein sequence ID" value="MCP2353437.1"/>
    <property type="molecule type" value="Genomic_DNA"/>
</dbReference>
<feature type="transmembrane region" description="Helical" evidence="1">
    <location>
        <begin position="13"/>
        <end position="38"/>
    </location>
</feature>
<reference evidence="2" key="1">
    <citation type="submission" date="2022-06" db="EMBL/GenBank/DDBJ databases">
        <title>Sequencing the genomes of 1000 actinobacteria strains.</title>
        <authorList>
            <person name="Klenk H.-P."/>
        </authorList>
    </citation>
    <scope>NUCLEOTIDE SEQUENCE</scope>
    <source>
        <strain evidence="2">DSM 46694</strain>
    </source>
</reference>
<proteinExistence type="predicted"/>
<protein>
    <submittedName>
        <fullName evidence="2">Peptidoglycan/LPS O-acetylase OafA/YrhL</fullName>
    </submittedName>
</protein>
<evidence type="ECO:0000313" key="3">
    <source>
        <dbReference type="Proteomes" id="UP001139648"/>
    </source>
</evidence>
<dbReference type="RefSeq" id="WP_253739980.1">
    <property type="nucleotide sequence ID" value="NZ_BAABKA010000020.1"/>
</dbReference>
<comment type="caution">
    <text evidence="2">The sequence shown here is derived from an EMBL/GenBank/DDBJ whole genome shotgun (WGS) entry which is preliminary data.</text>
</comment>
<evidence type="ECO:0000313" key="2">
    <source>
        <dbReference type="EMBL" id="MCP2353437.1"/>
    </source>
</evidence>
<keyword evidence="3" id="KW-1185">Reference proteome</keyword>
<organism evidence="2 3">
    <name type="scientific">Nonomuraea thailandensis</name>
    <dbReference type="NCBI Taxonomy" id="1188745"/>
    <lineage>
        <taxon>Bacteria</taxon>
        <taxon>Bacillati</taxon>
        <taxon>Actinomycetota</taxon>
        <taxon>Actinomycetes</taxon>
        <taxon>Streptosporangiales</taxon>
        <taxon>Streptosporangiaceae</taxon>
        <taxon>Nonomuraea</taxon>
    </lineage>
</organism>
<dbReference type="Proteomes" id="UP001139648">
    <property type="component" value="Unassembled WGS sequence"/>
</dbReference>
<name>A0A9X2JXU1_9ACTN</name>
<accession>A0A9X2JXU1</accession>
<keyword evidence="1" id="KW-1133">Transmembrane helix</keyword>
<dbReference type="AlphaFoldDB" id="A0A9X2JXU1"/>
<sequence>MEYFLPNPPAVPVAARLTLLAAVYAVLLGLCALTWRWVEMPAQRLGKRLISQAEPRRAESSLEKAASG</sequence>